<gene>
    <name evidence="2" type="ORF">RWD45_07505</name>
</gene>
<comment type="caution">
    <text evidence="2">The sequence shown here is derived from an EMBL/GenBank/DDBJ whole genome shotgun (WGS) entry which is preliminary data.</text>
</comment>
<dbReference type="EMBL" id="JAWDIQ010000001">
    <property type="protein sequence ID" value="MDY0408433.1"/>
    <property type="molecule type" value="Genomic_DNA"/>
</dbReference>
<evidence type="ECO:0008006" key="4">
    <source>
        <dbReference type="Google" id="ProtNLM"/>
    </source>
</evidence>
<evidence type="ECO:0000313" key="3">
    <source>
        <dbReference type="Proteomes" id="UP001275315"/>
    </source>
</evidence>
<sequence>MKKQWSSIHNQAGFFLPTVLLVITVVFIMISASIIRYKNELHVAHQLINYVEIETLFQISLTAFKNDYYNHLLDENNHIYYNFPNGHVAVDWKEQEEFTQVLFIITPAGKDSSSSFTYRIPIQKSDIENID</sequence>
<keyword evidence="3" id="KW-1185">Reference proteome</keyword>
<organism evidence="2 3">
    <name type="scientific">Paracerasibacillus soli</name>
    <dbReference type="NCBI Taxonomy" id="480284"/>
    <lineage>
        <taxon>Bacteria</taxon>
        <taxon>Bacillati</taxon>
        <taxon>Bacillota</taxon>
        <taxon>Bacilli</taxon>
        <taxon>Bacillales</taxon>
        <taxon>Bacillaceae</taxon>
        <taxon>Paracerasibacillus</taxon>
    </lineage>
</organism>
<protein>
    <recommendedName>
        <fullName evidence="4">ComG operon protein 7</fullName>
    </recommendedName>
</protein>
<accession>A0ABU5CQ01</accession>
<keyword evidence="1" id="KW-0472">Membrane</keyword>
<evidence type="ECO:0000256" key="1">
    <source>
        <dbReference type="SAM" id="Phobius"/>
    </source>
</evidence>
<reference evidence="2 3" key="1">
    <citation type="submission" date="2023-10" db="EMBL/GenBank/DDBJ databases">
        <title>Virgibacillus soli CC-YMP-6 genome.</title>
        <authorList>
            <person name="Miliotis G."/>
            <person name="Sengupta P."/>
            <person name="Hameed A."/>
            <person name="Chuvochina M."/>
            <person name="Mcdonagh F."/>
            <person name="Simpson A.C."/>
            <person name="Singh N.K."/>
            <person name="Rekha P.D."/>
            <person name="Raman K."/>
            <person name="Hugenholtz P."/>
            <person name="Venkateswaran K."/>
        </authorList>
    </citation>
    <scope>NUCLEOTIDE SEQUENCE [LARGE SCALE GENOMIC DNA]</scope>
    <source>
        <strain evidence="2 3">CC-YMP-6</strain>
    </source>
</reference>
<evidence type="ECO:0000313" key="2">
    <source>
        <dbReference type="EMBL" id="MDY0408433.1"/>
    </source>
</evidence>
<keyword evidence="1" id="KW-0812">Transmembrane</keyword>
<feature type="transmembrane region" description="Helical" evidence="1">
    <location>
        <begin position="12"/>
        <end position="35"/>
    </location>
</feature>
<keyword evidence="1" id="KW-1133">Transmembrane helix</keyword>
<dbReference type="RefSeq" id="WP_320379167.1">
    <property type="nucleotide sequence ID" value="NZ_JAWDIQ010000001.1"/>
</dbReference>
<name>A0ABU5CQ01_9BACI</name>
<dbReference type="Proteomes" id="UP001275315">
    <property type="component" value="Unassembled WGS sequence"/>
</dbReference>
<proteinExistence type="predicted"/>